<evidence type="ECO:0008006" key="4">
    <source>
        <dbReference type="Google" id="ProtNLM"/>
    </source>
</evidence>
<dbReference type="RefSeq" id="WP_379666170.1">
    <property type="nucleotide sequence ID" value="NZ_JBHULH010000004.1"/>
</dbReference>
<feature type="signal peptide" evidence="1">
    <location>
        <begin position="1"/>
        <end position="19"/>
    </location>
</feature>
<reference evidence="3" key="1">
    <citation type="journal article" date="2019" name="Int. J. Syst. Evol. Microbiol.">
        <title>The Global Catalogue of Microorganisms (GCM) 10K type strain sequencing project: providing services to taxonomists for standard genome sequencing and annotation.</title>
        <authorList>
            <consortium name="The Broad Institute Genomics Platform"/>
            <consortium name="The Broad Institute Genome Sequencing Center for Infectious Disease"/>
            <person name="Wu L."/>
            <person name="Ma J."/>
        </authorList>
    </citation>
    <scope>NUCLEOTIDE SEQUENCE [LARGE SCALE GENOMIC DNA]</scope>
    <source>
        <strain evidence="3">KCTC 52127</strain>
    </source>
</reference>
<keyword evidence="1" id="KW-0732">Signal</keyword>
<evidence type="ECO:0000256" key="1">
    <source>
        <dbReference type="SAM" id="SignalP"/>
    </source>
</evidence>
<dbReference type="EMBL" id="JBHULH010000004">
    <property type="protein sequence ID" value="MFD2567460.1"/>
    <property type="molecule type" value="Genomic_DNA"/>
</dbReference>
<gene>
    <name evidence="2" type="ORF">ACFSRZ_08750</name>
</gene>
<organism evidence="2 3">
    <name type="scientific">Pseudotenacibaculum haliotis</name>
    <dbReference type="NCBI Taxonomy" id="1862138"/>
    <lineage>
        <taxon>Bacteria</taxon>
        <taxon>Pseudomonadati</taxon>
        <taxon>Bacteroidota</taxon>
        <taxon>Flavobacteriia</taxon>
        <taxon>Flavobacteriales</taxon>
        <taxon>Flavobacteriaceae</taxon>
        <taxon>Pseudotenacibaculum</taxon>
    </lineage>
</organism>
<evidence type="ECO:0000313" key="2">
    <source>
        <dbReference type="EMBL" id="MFD2567460.1"/>
    </source>
</evidence>
<feature type="chain" id="PRO_5046833910" description="DUF481 domain-containing protein" evidence="1">
    <location>
        <begin position="20"/>
        <end position="180"/>
    </location>
</feature>
<proteinExistence type="predicted"/>
<sequence>MKKIICLLCLIFYSTDLLPQEMFSVDVFADPKMAVQKDDHGNSPFTLNVLMNCSVQFKQREYGYYSLGQSIEYADLDGGRYMRYSFIQVGYTFNRFGFTDKLEASVALNYGLIRRWSRGFCNYGSNFDISYSFSDRLKFTSLLQVVRRLDIESPVEKNAIFRASVFFGLKFNISPINNMI</sequence>
<protein>
    <recommendedName>
        <fullName evidence="4">DUF481 domain-containing protein</fullName>
    </recommendedName>
</protein>
<accession>A0ABW5LS85</accession>
<dbReference type="Proteomes" id="UP001597508">
    <property type="component" value="Unassembled WGS sequence"/>
</dbReference>
<name>A0ABW5LS85_9FLAO</name>
<evidence type="ECO:0000313" key="3">
    <source>
        <dbReference type="Proteomes" id="UP001597508"/>
    </source>
</evidence>
<comment type="caution">
    <text evidence="2">The sequence shown here is derived from an EMBL/GenBank/DDBJ whole genome shotgun (WGS) entry which is preliminary data.</text>
</comment>
<keyword evidence="3" id="KW-1185">Reference proteome</keyword>